<dbReference type="HOGENOM" id="CLU_2738881_0_0_3"/>
<dbReference type="NCBIfam" id="TIGR04220">
    <property type="entry name" value="patB_acyB_mcaB"/>
    <property type="match status" value="1"/>
</dbReference>
<dbReference type="AlphaFoldDB" id="Q112J0"/>
<evidence type="ECO:0008006" key="2">
    <source>
        <dbReference type="Google" id="ProtNLM"/>
    </source>
</evidence>
<reference evidence="1" key="1">
    <citation type="submission" date="2006-06" db="EMBL/GenBank/DDBJ databases">
        <title>Complete sequence of Trichodesmium erythraeum IMS101.</title>
        <authorList>
            <consortium name="US DOE Joint Genome Institute"/>
            <person name="Copeland A."/>
            <person name="Lucas S."/>
            <person name="Lapidus A."/>
            <person name="Barry K."/>
            <person name="Detter J.C."/>
            <person name="Glavina del Rio T."/>
            <person name="Hammon N."/>
            <person name="Israni S."/>
            <person name="Dalin E."/>
            <person name="Tice H."/>
            <person name="Pitluck S."/>
            <person name="Kiss H."/>
            <person name="Munk A.C."/>
            <person name="Brettin T."/>
            <person name="Bruce D."/>
            <person name="Han C."/>
            <person name="Tapia R."/>
            <person name="Gilna P."/>
            <person name="Schmutz J."/>
            <person name="Larimer F."/>
            <person name="Land M."/>
            <person name="Hauser L."/>
            <person name="Kyrpides N."/>
            <person name="Kim E."/>
            <person name="Richardson P."/>
        </authorList>
    </citation>
    <scope>NUCLEOTIDE SEQUENCE [LARGE SCALE GENOMIC DNA]</scope>
    <source>
        <strain evidence="1">IMS101</strain>
    </source>
</reference>
<organism evidence="1">
    <name type="scientific">Trichodesmium erythraeum (strain IMS101)</name>
    <dbReference type="NCBI Taxonomy" id="203124"/>
    <lineage>
        <taxon>Bacteria</taxon>
        <taxon>Bacillati</taxon>
        <taxon>Cyanobacteriota</taxon>
        <taxon>Cyanophyceae</taxon>
        <taxon>Oscillatoriophycideae</taxon>
        <taxon>Oscillatoriales</taxon>
        <taxon>Microcoleaceae</taxon>
        <taxon>Trichodesmium</taxon>
    </lineage>
</organism>
<dbReference type="InterPro" id="IPR026473">
    <property type="entry name" value="PatB_AcyB_McaB"/>
</dbReference>
<dbReference type="RefSeq" id="WP_011611951.1">
    <property type="nucleotide sequence ID" value="NC_008312.1"/>
</dbReference>
<protein>
    <recommendedName>
        <fullName evidence="2">Cyanobactin biosynthesis system PatB/AcyB/McaB family protein</fullName>
    </recommendedName>
</protein>
<sequence>MRLPKQAAPVKRPDIISPHLAVDVEHGRGQDLVAIRMDLMHGANYNDPAPYNYPTYNQIMSSGWGGNYFCL</sequence>
<proteinExistence type="predicted"/>
<evidence type="ECO:0000313" key="1">
    <source>
        <dbReference type="EMBL" id="ABG51584.1"/>
    </source>
</evidence>
<dbReference type="eggNOG" id="ENOG50331MT">
    <property type="taxonomic scope" value="Bacteria"/>
</dbReference>
<name>Q112J0_TRIEI</name>
<accession>Q112J0</accession>
<dbReference type="OrthoDB" id="466289at2"/>
<gene>
    <name evidence="1" type="ordered locus">Tery_2364</name>
</gene>
<dbReference type="EMBL" id="CP000393">
    <property type="protein sequence ID" value="ABG51584.1"/>
    <property type="molecule type" value="Genomic_DNA"/>
</dbReference>
<dbReference type="KEGG" id="ter:Tery_2364"/>